<evidence type="ECO:0000256" key="3">
    <source>
        <dbReference type="ARBA" id="ARBA00022801"/>
    </source>
</evidence>
<dbReference type="InterPro" id="IPR018228">
    <property type="entry name" value="DNase_TatD-rel_CS"/>
</dbReference>
<dbReference type="GO" id="GO:0004536">
    <property type="term" value="F:DNA nuclease activity"/>
    <property type="evidence" value="ECO:0007669"/>
    <property type="project" value="InterPro"/>
</dbReference>
<dbReference type="GO" id="GO:0016788">
    <property type="term" value="F:hydrolase activity, acting on ester bonds"/>
    <property type="evidence" value="ECO:0007669"/>
    <property type="project" value="InterPro"/>
</dbReference>
<sequence>MLTDSHCHLDKIDLTPFDNNFSNMVDAAKEADVSQFLCVCIDTEHFQDVLKPAQQYSNIYCSVGVHPTHQDSYAPTVEELVELAQHEEVIAIGETGLDYFRCEDDDMTWQHDLFRTHIRAAIITQKPLIIHTRSAKEDTIRILAEENAQKVGGVMHCFAEDWETAQQAMELNFYISFSGIVSFNSAKELQEVAKKVPEDRFLIETDSPWLAPVPKRGKPNQPAYVKYVAEKMADLRGCSYSHIAKVSTDNFNRLFKL</sequence>
<evidence type="ECO:0000256" key="1">
    <source>
        <dbReference type="ARBA" id="ARBA00009275"/>
    </source>
</evidence>
<dbReference type="InterPro" id="IPR032466">
    <property type="entry name" value="Metal_Hydrolase"/>
</dbReference>
<dbReference type="NCBIfam" id="TIGR00010">
    <property type="entry name" value="YchF/TatD family DNA exonuclease"/>
    <property type="match status" value="1"/>
</dbReference>
<dbReference type="AlphaFoldDB" id="A0A4R1EYF0"/>
<dbReference type="FunFam" id="3.20.20.140:FF:000005">
    <property type="entry name" value="TatD family hydrolase"/>
    <property type="match status" value="1"/>
</dbReference>
<name>A0A4R1EYF0_9GAMM</name>
<dbReference type="InterPro" id="IPR001130">
    <property type="entry name" value="TatD-like"/>
</dbReference>
<dbReference type="SUPFAM" id="SSF51556">
    <property type="entry name" value="Metallo-dependent hydrolases"/>
    <property type="match status" value="1"/>
</dbReference>
<dbReference type="PROSITE" id="PS01090">
    <property type="entry name" value="TATD_2"/>
    <property type="match status" value="1"/>
</dbReference>
<feature type="binding site" evidence="4">
    <location>
        <position position="94"/>
    </location>
    <ligand>
        <name>a divalent metal cation</name>
        <dbReference type="ChEBI" id="CHEBI:60240"/>
        <label>1</label>
    </ligand>
</feature>
<accession>A0A4R1EYF0</accession>
<dbReference type="PANTHER" id="PTHR46124:SF2">
    <property type="entry name" value="D-AMINOACYL-TRNA DEACYLASE"/>
    <property type="match status" value="1"/>
</dbReference>
<dbReference type="OrthoDB" id="9810005at2"/>
<gene>
    <name evidence="5" type="ORF">EV695_1355</name>
</gene>
<feature type="binding site" evidence="4">
    <location>
        <position position="6"/>
    </location>
    <ligand>
        <name>a divalent metal cation</name>
        <dbReference type="ChEBI" id="CHEBI:60240"/>
        <label>1</label>
    </ligand>
</feature>
<comment type="similarity">
    <text evidence="1">Belongs to the metallo-dependent hydrolases superfamily. TatD-type hydrolase family.</text>
</comment>
<evidence type="ECO:0000256" key="2">
    <source>
        <dbReference type="ARBA" id="ARBA00022723"/>
    </source>
</evidence>
<keyword evidence="2 4" id="KW-0479">Metal-binding</keyword>
<dbReference type="CDD" id="cd01310">
    <property type="entry name" value="TatD_DNAse"/>
    <property type="match status" value="1"/>
</dbReference>
<comment type="caution">
    <text evidence="5">The sequence shown here is derived from an EMBL/GenBank/DDBJ whole genome shotgun (WGS) entry which is preliminary data.</text>
</comment>
<dbReference type="GO" id="GO:0046872">
    <property type="term" value="F:metal ion binding"/>
    <property type="evidence" value="ECO:0007669"/>
    <property type="project" value="UniProtKB-KW"/>
</dbReference>
<dbReference type="InterPro" id="IPR015991">
    <property type="entry name" value="TatD/YcfH-like"/>
</dbReference>
<organism evidence="5 6">
    <name type="scientific">Cocleimonas flava</name>
    <dbReference type="NCBI Taxonomy" id="634765"/>
    <lineage>
        <taxon>Bacteria</taxon>
        <taxon>Pseudomonadati</taxon>
        <taxon>Pseudomonadota</taxon>
        <taxon>Gammaproteobacteria</taxon>
        <taxon>Thiotrichales</taxon>
        <taxon>Thiotrichaceae</taxon>
        <taxon>Cocleimonas</taxon>
    </lineage>
</organism>
<evidence type="ECO:0000313" key="5">
    <source>
        <dbReference type="EMBL" id="TCJ86857.1"/>
    </source>
</evidence>
<evidence type="ECO:0000313" key="6">
    <source>
        <dbReference type="Proteomes" id="UP000294887"/>
    </source>
</evidence>
<protein>
    <submittedName>
        <fullName evidence="5">TatD DNase family protein</fullName>
    </submittedName>
</protein>
<reference evidence="5 6" key="1">
    <citation type="submission" date="2019-03" db="EMBL/GenBank/DDBJ databases">
        <title>Genomic Encyclopedia of Type Strains, Phase IV (KMG-IV): sequencing the most valuable type-strain genomes for metagenomic binning, comparative biology and taxonomic classification.</title>
        <authorList>
            <person name="Goeker M."/>
        </authorList>
    </citation>
    <scope>NUCLEOTIDE SEQUENCE [LARGE SCALE GENOMIC DNA]</scope>
    <source>
        <strain evidence="5 6">DSM 24830</strain>
    </source>
</reference>
<feature type="binding site" evidence="4">
    <location>
        <position position="156"/>
    </location>
    <ligand>
        <name>a divalent metal cation</name>
        <dbReference type="ChEBI" id="CHEBI:60240"/>
        <label>2</label>
    </ligand>
</feature>
<dbReference type="Gene3D" id="3.20.20.140">
    <property type="entry name" value="Metal-dependent hydrolases"/>
    <property type="match status" value="1"/>
</dbReference>
<keyword evidence="6" id="KW-1185">Reference proteome</keyword>
<dbReference type="EMBL" id="SMFQ01000003">
    <property type="protein sequence ID" value="TCJ86857.1"/>
    <property type="molecule type" value="Genomic_DNA"/>
</dbReference>
<keyword evidence="3" id="KW-0378">Hydrolase</keyword>
<proteinExistence type="inferred from homology"/>
<dbReference type="Pfam" id="PF01026">
    <property type="entry name" value="TatD_DNase"/>
    <property type="match status" value="1"/>
</dbReference>
<feature type="binding site" evidence="4">
    <location>
        <position position="8"/>
    </location>
    <ligand>
        <name>a divalent metal cation</name>
        <dbReference type="ChEBI" id="CHEBI:60240"/>
        <label>1</label>
    </ligand>
</feature>
<dbReference type="RefSeq" id="WP_131905188.1">
    <property type="nucleotide sequence ID" value="NZ_BAAAFU010000004.1"/>
</dbReference>
<feature type="binding site" evidence="4">
    <location>
        <position position="131"/>
    </location>
    <ligand>
        <name>a divalent metal cation</name>
        <dbReference type="ChEBI" id="CHEBI:60240"/>
        <label>2</label>
    </ligand>
</feature>
<feature type="binding site" evidence="4">
    <location>
        <position position="206"/>
    </location>
    <ligand>
        <name>a divalent metal cation</name>
        <dbReference type="ChEBI" id="CHEBI:60240"/>
        <label>1</label>
    </ligand>
</feature>
<dbReference type="Proteomes" id="UP000294887">
    <property type="component" value="Unassembled WGS sequence"/>
</dbReference>
<dbReference type="GO" id="GO:0005829">
    <property type="term" value="C:cytosol"/>
    <property type="evidence" value="ECO:0007669"/>
    <property type="project" value="TreeGrafter"/>
</dbReference>
<dbReference type="PANTHER" id="PTHR46124">
    <property type="entry name" value="D-AMINOACYL-TRNA DEACYLASE"/>
    <property type="match status" value="1"/>
</dbReference>
<dbReference type="PIRSF" id="PIRSF005902">
    <property type="entry name" value="DNase_TatD"/>
    <property type="match status" value="1"/>
</dbReference>
<evidence type="ECO:0000256" key="4">
    <source>
        <dbReference type="PIRSR" id="PIRSR005902-1"/>
    </source>
</evidence>